<protein>
    <recommendedName>
        <fullName evidence="1">DUF4939 domain-containing protein</fullName>
    </recommendedName>
</protein>
<evidence type="ECO:0000313" key="3">
    <source>
        <dbReference type="Proteomes" id="UP000694421"/>
    </source>
</evidence>
<reference evidence="2" key="1">
    <citation type="submission" date="2025-08" db="UniProtKB">
        <authorList>
            <consortium name="Ensembl"/>
        </authorList>
    </citation>
    <scope>IDENTIFICATION</scope>
</reference>
<dbReference type="Ensembl" id="ENSSMRT00000019026.1">
    <property type="protein sequence ID" value="ENSSMRP00000016293.1"/>
    <property type="gene ID" value="ENSSMRG00000012673.1"/>
</dbReference>
<keyword evidence="3" id="KW-1185">Reference proteome</keyword>
<feature type="domain" description="DUF4939" evidence="1">
    <location>
        <begin position="24"/>
        <end position="123"/>
    </location>
</feature>
<reference evidence="2" key="2">
    <citation type="submission" date="2025-09" db="UniProtKB">
        <authorList>
            <consortium name="Ensembl"/>
        </authorList>
    </citation>
    <scope>IDENTIFICATION</scope>
</reference>
<accession>A0A8D0C1E7</accession>
<proteinExistence type="predicted"/>
<dbReference type="InterPro" id="IPR032549">
    <property type="entry name" value="DUF4939"/>
</dbReference>
<sequence>MATPQDQLQTLAGQLTQLATAVAQLQARLDQQPAPAPRRKCPVPLPEFDGSRDQLPVFLAQAQLYMQLHPEDFPSDQVKVAFLIGLLTGPAAKWAMPYLLQPSPLLANVDGFMQAMRETWGGPEQEYGSQ</sequence>
<organism evidence="2 3">
    <name type="scientific">Salvator merianae</name>
    <name type="common">Argentine black and white tegu</name>
    <name type="synonym">Tupinambis merianae</name>
    <dbReference type="NCBI Taxonomy" id="96440"/>
    <lineage>
        <taxon>Eukaryota</taxon>
        <taxon>Metazoa</taxon>
        <taxon>Chordata</taxon>
        <taxon>Craniata</taxon>
        <taxon>Vertebrata</taxon>
        <taxon>Euteleostomi</taxon>
        <taxon>Lepidosauria</taxon>
        <taxon>Squamata</taxon>
        <taxon>Bifurcata</taxon>
        <taxon>Unidentata</taxon>
        <taxon>Episquamata</taxon>
        <taxon>Laterata</taxon>
        <taxon>Teiioidea</taxon>
        <taxon>Teiidae</taxon>
        <taxon>Salvator</taxon>
    </lineage>
</organism>
<dbReference type="OMA" id="YMRFFEA"/>
<dbReference type="GeneTree" id="ENSGT00990000204244"/>
<dbReference type="Pfam" id="PF16297">
    <property type="entry name" value="DUF4939"/>
    <property type="match status" value="1"/>
</dbReference>
<name>A0A8D0C1E7_SALMN</name>
<evidence type="ECO:0000313" key="2">
    <source>
        <dbReference type="Ensembl" id="ENSSMRP00000016293.1"/>
    </source>
</evidence>
<dbReference type="Proteomes" id="UP000694421">
    <property type="component" value="Unplaced"/>
</dbReference>
<dbReference type="AlphaFoldDB" id="A0A8D0C1E7"/>
<evidence type="ECO:0000259" key="1">
    <source>
        <dbReference type="Pfam" id="PF16297"/>
    </source>
</evidence>